<reference evidence="1 2" key="1">
    <citation type="submission" date="2015-07" db="EMBL/GenBank/DDBJ databases">
        <title>The genome of Eufriesea mexicana.</title>
        <authorList>
            <person name="Pan H."/>
            <person name="Kapheim K."/>
        </authorList>
    </citation>
    <scope>NUCLEOTIDE SEQUENCE [LARGE SCALE GENOMIC DNA]</scope>
    <source>
        <strain evidence="1">0111107269</strain>
        <tissue evidence="1">Whole body</tissue>
    </source>
</reference>
<dbReference type="OrthoDB" id="6514358at2759"/>
<evidence type="ECO:0000313" key="2">
    <source>
        <dbReference type="Proteomes" id="UP000250275"/>
    </source>
</evidence>
<accession>A0A310S7M5</accession>
<dbReference type="Proteomes" id="UP000250275">
    <property type="component" value="Unassembled WGS sequence"/>
</dbReference>
<dbReference type="EMBL" id="KQ772767">
    <property type="protein sequence ID" value="OAD52438.1"/>
    <property type="molecule type" value="Genomic_DNA"/>
</dbReference>
<dbReference type="AlphaFoldDB" id="A0A310S7M5"/>
<evidence type="ECO:0000313" key="1">
    <source>
        <dbReference type="EMBL" id="OAD52438.1"/>
    </source>
</evidence>
<keyword evidence="2" id="KW-1185">Reference proteome</keyword>
<gene>
    <name evidence="1" type="ORF">WN48_01523</name>
</gene>
<name>A0A310S7M5_9HYME</name>
<protein>
    <submittedName>
        <fullName evidence="1">Uncharacterized protein</fullName>
    </submittedName>
</protein>
<proteinExistence type="predicted"/>
<organism evidence="1 2">
    <name type="scientific">Eufriesea mexicana</name>
    <dbReference type="NCBI Taxonomy" id="516756"/>
    <lineage>
        <taxon>Eukaryota</taxon>
        <taxon>Metazoa</taxon>
        <taxon>Ecdysozoa</taxon>
        <taxon>Arthropoda</taxon>
        <taxon>Hexapoda</taxon>
        <taxon>Insecta</taxon>
        <taxon>Pterygota</taxon>
        <taxon>Neoptera</taxon>
        <taxon>Endopterygota</taxon>
        <taxon>Hymenoptera</taxon>
        <taxon>Apocrita</taxon>
        <taxon>Aculeata</taxon>
        <taxon>Apoidea</taxon>
        <taxon>Anthophila</taxon>
        <taxon>Apidae</taxon>
        <taxon>Eufriesea</taxon>
    </lineage>
</organism>
<sequence>MYGEHRKPPRKAWTYQIVLMPDHPKPLELGKSSLLQIHVAHSMQMKQETVKANDIETRLKEPKFSFKPLAEIHAKSNPTSTEIPPYPPELNSADDLLAISSDPGDQVPPLEFTATDVKNRKHDPSNLSEQQATGPGPLVTGIKLFFHRLRASVVQEVLFPRIEGSIKRKDRRLRNNFPDWTSSALLATQKSRGLIDVDATEGEFPRQTSFVGFGVCQPRDFSSRPTMPPHRPGRLTGRHLNNCKLAKTLDGFPGIFENDVLKVAGIANQLTSNSVAHGCRRFRYDSTNGVEHFLKKFATPPETAVSKLTSGREHQISDVCKKDYMQDLYRKIDGAVLISQLEKDLDCTITFQTHSILQRFMLRFDQLQLDCNDHLYIFDGAHVVSSYKGNVTLICIQIGIPKAGCNIAA</sequence>